<reference evidence="1" key="1">
    <citation type="submission" date="2022-04" db="EMBL/GenBank/DDBJ databases">
        <title>Carnegiea gigantea Genome sequencing and assembly v2.</title>
        <authorList>
            <person name="Copetti D."/>
            <person name="Sanderson M.J."/>
            <person name="Burquez A."/>
            <person name="Wojciechowski M.F."/>
        </authorList>
    </citation>
    <scope>NUCLEOTIDE SEQUENCE</scope>
    <source>
        <strain evidence="1">SGP5-SGP5p</strain>
        <tissue evidence="1">Aerial part</tissue>
    </source>
</reference>
<dbReference type="AlphaFoldDB" id="A0A9Q1K4M5"/>
<dbReference type="EMBL" id="JAKOGI010000338">
    <property type="protein sequence ID" value="KAJ8436567.1"/>
    <property type="molecule type" value="Genomic_DNA"/>
</dbReference>
<evidence type="ECO:0000313" key="1">
    <source>
        <dbReference type="EMBL" id="KAJ8436567.1"/>
    </source>
</evidence>
<dbReference type="Proteomes" id="UP001153076">
    <property type="component" value="Unassembled WGS sequence"/>
</dbReference>
<proteinExistence type="predicted"/>
<accession>A0A9Q1K4M5</accession>
<evidence type="ECO:0000313" key="2">
    <source>
        <dbReference type="Proteomes" id="UP001153076"/>
    </source>
</evidence>
<protein>
    <submittedName>
        <fullName evidence="1">Uncharacterized protein</fullName>
    </submittedName>
</protein>
<comment type="caution">
    <text evidence="1">The sequence shown here is derived from an EMBL/GenBank/DDBJ whole genome shotgun (WGS) entry which is preliminary data.</text>
</comment>
<organism evidence="1 2">
    <name type="scientific">Carnegiea gigantea</name>
    <dbReference type="NCBI Taxonomy" id="171969"/>
    <lineage>
        <taxon>Eukaryota</taxon>
        <taxon>Viridiplantae</taxon>
        <taxon>Streptophyta</taxon>
        <taxon>Embryophyta</taxon>
        <taxon>Tracheophyta</taxon>
        <taxon>Spermatophyta</taxon>
        <taxon>Magnoliopsida</taxon>
        <taxon>eudicotyledons</taxon>
        <taxon>Gunneridae</taxon>
        <taxon>Pentapetalae</taxon>
        <taxon>Caryophyllales</taxon>
        <taxon>Cactineae</taxon>
        <taxon>Cactaceae</taxon>
        <taxon>Cactoideae</taxon>
        <taxon>Echinocereeae</taxon>
        <taxon>Carnegiea</taxon>
    </lineage>
</organism>
<sequence>MEDMRIIMISKLAAQALINGRAVGYISPVQCGLPWASKACSTISEAESRELSGRASKLALKHIVFVATSVLLICLFCHSLCCITMNIDSSINVELDELESSYEKSFSITWIHECGRGFILGLPSVLCFRYMLEVRGVSGSVIPAYNHAPSV</sequence>
<name>A0A9Q1K4M5_9CARY</name>
<gene>
    <name evidence="1" type="ORF">Cgig2_031508</name>
</gene>
<keyword evidence="2" id="KW-1185">Reference proteome</keyword>